<evidence type="ECO:0000256" key="7">
    <source>
        <dbReference type="ARBA" id="ARBA00023136"/>
    </source>
</evidence>
<comment type="subcellular location">
    <subcellularLocation>
        <location evidence="1">Membrane</location>
        <topology evidence="1">Multi-pass membrane protein</topology>
    </subcellularLocation>
</comment>
<dbReference type="InterPro" id="IPR023395">
    <property type="entry name" value="MCP_dom_sf"/>
</dbReference>
<dbReference type="InterPro" id="IPR018108">
    <property type="entry name" value="MCP_transmembrane"/>
</dbReference>
<keyword evidence="6" id="KW-1133">Transmembrane helix</keyword>
<dbReference type="SUPFAM" id="SSF103506">
    <property type="entry name" value="Mitochondrial carrier"/>
    <property type="match status" value="1"/>
</dbReference>
<name>A0A830HIN0_9CHLO</name>
<keyword evidence="12" id="KW-1185">Reference proteome</keyword>
<gene>
    <name evidence="11" type="ORF">PPROV_000540700</name>
</gene>
<evidence type="ECO:0000256" key="8">
    <source>
        <dbReference type="PROSITE-ProRule" id="PRU00282"/>
    </source>
</evidence>
<accession>A0A830HIN0</accession>
<evidence type="ECO:0000256" key="9">
    <source>
        <dbReference type="RuleBase" id="RU000488"/>
    </source>
</evidence>
<dbReference type="EMBL" id="BNJQ01000013">
    <property type="protein sequence ID" value="GHP06662.1"/>
    <property type="molecule type" value="Genomic_DNA"/>
</dbReference>
<evidence type="ECO:0000256" key="4">
    <source>
        <dbReference type="ARBA" id="ARBA00022692"/>
    </source>
</evidence>
<evidence type="ECO:0000256" key="5">
    <source>
        <dbReference type="ARBA" id="ARBA00022737"/>
    </source>
</evidence>
<keyword evidence="4 8" id="KW-0812">Transmembrane</keyword>
<sequence>MAVVGGSSNSLSGNNNSSSSLVTSGTNVSVPRVALEWFSAGVGCALADTLFNPLEVLKVRRQVLLSGASPAAVPAAGTGGMGGGGAPSTYQLASSLIRSEGLVMGLWQPGLLATWMRGLSYTGFRIGLYPTVRDAVQLDSAPLLGRILAGGMTGAIGSVVFNPVDVVRIRMQTPNPPASTWQAFGIIAREGSGGKVSLSSLWRGWHASAARAATLSGSQLATYDSIKKPLRENFAFLTDAQGNETPLLHSFASLMSGFVAQTVTMPFDTMKTLIMADRTGSSSLEVMRRAMVAGGGVRVLFAGYVPALARQGPVMVVQMPIVEQLRKCVGLDYM</sequence>
<evidence type="ECO:0000313" key="12">
    <source>
        <dbReference type="Proteomes" id="UP000660262"/>
    </source>
</evidence>
<feature type="repeat" description="Solcar" evidence="8">
    <location>
        <begin position="141"/>
        <end position="229"/>
    </location>
</feature>
<organism evidence="11 12">
    <name type="scientific">Pycnococcus provasolii</name>
    <dbReference type="NCBI Taxonomy" id="41880"/>
    <lineage>
        <taxon>Eukaryota</taxon>
        <taxon>Viridiplantae</taxon>
        <taxon>Chlorophyta</taxon>
        <taxon>Pseudoscourfieldiophyceae</taxon>
        <taxon>Pseudoscourfieldiales</taxon>
        <taxon>Pycnococcaceae</taxon>
        <taxon>Pycnococcus</taxon>
    </lineage>
</organism>
<keyword evidence="7 8" id="KW-0472">Membrane</keyword>
<evidence type="ECO:0000256" key="2">
    <source>
        <dbReference type="ARBA" id="ARBA00006375"/>
    </source>
</evidence>
<proteinExistence type="inferred from homology"/>
<dbReference type="AlphaFoldDB" id="A0A830HIN0"/>
<dbReference type="Pfam" id="PF00153">
    <property type="entry name" value="Mito_carr"/>
    <property type="match status" value="3"/>
</dbReference>
<reference evidence="11" key="1">
    <citation type="submission" date="2020-10" db="EMBL/GenBank/DDBJ databases">
        <title>Unveiling of a novel bifunctional photoreceptor, Dualchrome1, isolated from a cosmopolitan green alga.</title>
        <authorList>
            <person name="Suzuki S."/>
            <person name="Kawachi M."/>
        </authorList>
    </citation>
    <scope>NUCLEOTIDE SEQUENCE</scope>
    <source>
        <strain evidence="11">NIES 2893</strain>
    </source>
</reference>
<feature type="region of interest" description="Disordered" evidence="10">
    <location>
        <begin position="1"/>
        <end position="24"/>
    </location>
</feature>
<evidence type="ECO:0000256" key="10">
    <source>
        <dbReference type="SAM" id="MobiDB-lite"/>
    </source>
</evidence>
<comment type="caution">
    <text evidence="11">The sequence shown here is derived from an EMBL/GenBank/DDBJ whole genome shotgun (WGS) entry which is preliminary data.</text>
</comment>
<dbReference type="PANTHER" id="PTHR45618">
    <property type="entry name" value="MITOCHONDRIAL DICARBOXYLATE CARRIER-RELATED"/>
    <property type="match status" value="1"/>
</dbReference>
<evidence type="ECO:0000313" key="11">
    <source>
        <dbReference type="EMBL" id="GHP06662.1"/>
    </source>
</evidence>
<dbReference type="InterPro" id="IPR050391">
    <property type="entry name" value="Mito_Metabolite_Transporter"/>
</dbReference>
<evidence type="ECO:0000256" key="6">
    <source>
        <dbReference type="ARBA" id="ARBA00022989"/>
    </source>
</evidence>
<evidence type="ECO:0000256" key="3">
    <source>
        <dbReference type="ARBA" id="ARBA00022448"/>
    </source>
</evidence>
<keyword evidence="5" id="KW-0677">Repeat</keyword>
<evidence type="ECO:0000256" key="1">
    <source>
        <dbReference type="ARBA" id="ARBA00004141"/>
    </source>
</evidence>
<comment type="similarity">
    <text evidence="2 9">Belongs to the mitochondrial carrier (TC 2.A.29) family.</text>
</comment>
<dbReference type="GO" id="GO:0016020">
    <property type="term" value="C:membrane"/>
    <property type="evidence" value="ECO:0007669"/>
    <property type="project" value="UniProtKB-SubCell"/>
</dbReference>
<dbReference type="OrthoDB" id="756301at2759"/>
<dbReference type="Proteomes" id="UP000660262">
    <property type="component" value="Unassembled WGS sequence"/>
</dbReference>
<dbReference type="Gene3D" id="1.50.40.10">
    <property type="entry name" value="Mitochondrial carrier domain"/>
    <property type="match status" value="1"/>
</dbReference>
<keyword evidence="3 9" id="KW-0813">Transport</keyword>
<feature type="repeat" description="Solcar" evidence="8">
    <location>
        <begin position="244"/>
        <end position="328"/>
    </location>
</feature>
<dbReference type="PROSITE" id="PS50920">
    <property type="entry name" value="SOLCAR"/>
    <property type="match status" value="2"/>
</dbReference>
<protein>
    <submittedName>
        <fullName evidence="11">Uncharacterized protein</fullName>
    </submittedName>
</protein>